<comment type="catalytic activity">
    <reaction evidence="1">
        <text>Hydrolysis of terminal non-reducing alpha-L-arabinofuranoside residues in alpha-L-arabinosides.</text>
        <dbReference type="EC" id="3.2.1.55"/>
    </reaction>
</comment>
<evidence type="ECO:0000256" key="1">
    <source>
        <dbReference type="ARBA" id="ARBA00001462"/>
    </source>
</evidence>
<dbReference type="Proteomes" id="UP000649573">
    <property type="component" value="Unassembled WGS sequence"/>
</dbReference>
<keyword evidence="6" id="KW-0378">Hydrolase</keyword>
<evidence type="ECO:0000256" key="7">
    <source>
        <dbReference type="ARBA" id="ARBA00023295"/>
    </source>
</evidence>
<evidence type="ECO:0000256" key="6">
    <source>
        <dbReference type="ARBA" id="ARBA00022801"/>
    </source>
</evidence>
<comment type="caution">
    <text evidence="8">The sequence shown here is derived from an EMBL/GenBank/DDBJ whole genome shotgun (WGS) entry which is preliminary data.</text>
</comment>
<keyword evidence="5" id="KW-0732">Signal</keyword>
<evidence type="ECO:0000313" key="8">
    <source>
        <dbReference type="EMBL" id="GGU43900.1"/>
    </source>
</evidence>
<evidence type="ECO:0000313" key="9">
    <source>
        <dbReference type="Proteomes" id="UP000649573"/>
    </source>
</evidence>
<dbReference type="EMBL" id="BMRE01000016">
    <property type="protein sequence ID" value="GGU43900.1"/>
    <property type="molecule type" value="Genomic_DNA"/>
</dbReference>
<keyword evidence="7" id="KW-0326">Glycosidase</keyword>
<dbReference type="InterPro" id="IPR023296">
    <property type="entry name" value="Glyco_hydro_beta-prop_sf"/>
</dbReference>
<evidence type="ECO:0000256" key="3">
    <source>
        <dbReference type="ARBA" id="ARBA00012670"/>
    </source>
</evidence>
<comment type="subcellular location">
    <subcellularLocation>
        <location evidence="2">Secreted</location>
    </subcellularLocation>
</comment>
<proteinExistence type="predicted"/>
<protein>
    <recommendedName>
        <fullName evidence="3">non-reducing end alpha-L-arabinofuranosidase</fullName>
        <ecNumber evidence="3">3.2.1.55</ecNumber>
    </recommendedName>
</protein>
<name>A0ABQ2UND7_9PSEU</name>
<reference evidence="9" key="1">
    <citation type="journal article" date="2019" name="Int. J. Syst. Evol. Microbiol.">
        <title>The Global Catalogue of Microorganisms (GCM) 10K type strain sequencing project: providing services to taxonomists for standard genome sequencing and annotation.</title>
        <authorList>
            <consortium name="The Broad Institute Genomics Platform"/>
            <consortium name="The Broad Institute Genome Sequencing Center for Infectious Disease"/>
            <person name="Wu L."/>
            <person name="Ma J."/>
        </authorList>
    </citation>
    <scope>NUCLEOTIDE SEQUENCE [LARGE SCALE GENOMIC DNA]</scope>
    <source>
        <strain evidence="9">JCM 3296</strain>
    </source>
</reference>
<dbReference type="InterPro" id="IPR005193">
    <property type="entry name" value="GH62_arabinosidase"/>
</dbReference>
<organism evidence="8 9">
    <name type="scientific">Lentzea flava</name>
    <dbReference type="NCBI Taxonomy" id="103732"/>
    <lineage>
        <taxon>Bacteria</taxon>
        <taxon>Bacillati</taxon>
        <taxon>Actinomycetota</taxon>
        <taxon>Actinomycetes</taxon>
        <taxon>Pseudonocardiales</taxon>
        <taxon>Pseudonocardiaceae</taxon>
        <taxon>Lentzea</taxon>
    </lineage>
</organism>
<gene>
    <name evidence="8" type="ORF">GCM10010178_40580</name>
</gene>
<dbReference type="PANTHER" id="PTHR40631">
    <property type="entry name" value="ALPHA-L-ARABINOFURANOSIDASE AXHA-2-RELATED"/>
    <property type="match status" value="1"/>
</dbReference>
<sequence>MNQQFDFLSSGGAWTEDISHGELVRAGNDQSLPINPWRLQYVYQGMDPNASGDYIRLPWRMGLLTRTNSAC</sequence>
<evidence type="ECO:0000256" key="4">
    <source>
        <dbReference type="ARBA" id="ARBA00022525"/>
    </source>
</evidence>
<dbReference type="PANTHER" id="PTHR40631:SF2">
    <property type="entry name" value="ALPHA-L-ARABINOFURANOSIDASE"/>
    <property type="match status" value="1"/>
</dbReference>
<dbReference type="Gene3D" id="2.115.10.20">
    <property type="entry name" value="Glycosyl hydrolase domain, family 43"/>
    <property type="match status" value="1"/>
</dbReference>
<keyword evidence="9" id="KW-1185">Reference proteome</keyword>
<dbReference type="EC" id="3.2.1.55" evidence="3"/>
<keyword evidence="4" id="KW-0964">Secreted</keyword>
<evidence type="ECO:0000256" key="5">
    <source>
        <dbReference type="ARBA" id="ARBA00022729"/>
    </source>
</evidence>
<evidence type="ECO:0000256" key="2">
    <source>
        <dbReference type="ARBA" id="ARBA00004613"/>
    </source>
</evidence>
<accession>A0ABQ2UND7</accession>
<dbReference type="Pfam" id="PF03664">
    <property type="entry name" value="Glyco_hydro_62"/>
    <property type="match status" value="1"/>
</dbReference>